<dbReference type="RefSeq" id="WP_377388274.1">
    <property type="nucleotide sequence ID" value="NZ_JBHUIX010000005.1"/>
</dbReference>
<dbReference type="Gene3D" id="2.170.16.10">
    <property type="entry name" value="Hedgehog/Intein (Hint) domain"/>
    <property type="match status" value="1"/>
</dbReference>
<gene>
    <name evidence="2" type="ORF">ACFSM0_05895</name>
</gene>
<evidence type="ECO:0000313" key="3">
    <source>
        <dbReference type="Proteomes" id="UP001597413"/>
    </source>
</evidence>
<evidence type="ECO:0000259" key="1">
    <source>
        <dbReference type="Pfam" id="PF13403"/>
    </source>
</evidence>
<organism evidence="2 3">
    <name type="scientific">Rhodobacter lacus</name>
    <dbReference type="NCBI Taxonomy" id="1641972"/>
    <lineage>
        <taxon>Bacteria</taxon>
        <taxon>Pseudomonadati</taxon>
        <taxon>Pseudomonadota</taxon>
        <taxon>Alphaproteobacteria</taxon>
        <taxon>Rhodobacterales</taxon>
        <taxon>Rhodobacter group</taxon>
        <taxon>Rhodobacter</taxon>
    </lineage>
</organism>
<dbReference type="InterPro" id="IPR028992">
    <property type="entry name" value="Hedgehog/Intein_dom"/>
</dbReference>
<accession>A0ABW5A724</accession>
<proteinExistence type="predicted"/>
<dbReference type="SUPFAM" id="SSF51294">
    <property type="entry name" value="Hedgehog/intein (Hint) domain"/>
    <property type="match status" value="1"/>
</dbReference>
<dbReference type="InterPro" id="IPR036844">
    <property type="entry name" value="Hint_dom_sf"/>
</dbReference>
<sequence length="354" mass="37237">MTPGDLGTFVISWEQTEIDGATGAAPEALTRGATWRWRGEAFCIDGPSAPLLLTGALGAAELRARAARSVRRIVGPARTKPGAAGDVPERALPVLADPGFTLTDGPSAYRVGFLETARGPLLLFSGPIPPRDTDLWVVETTLAPRPVARPSPEPGVICFTPGTLIATPAGARPVEALRPGETVLTRDDGAQPILWIGAQRMSGARLHALPGLCPVRISAGAFGMDCPERDLLVSPHHRMLVKGRAVRALFDAPEVLVRAVDLVDGGAVRGARSVPEVLYIHVMLARHAVLWANGVGCESFHPASANLDGLTHKARAGLLAACPDLAQNPEAYGGFARRVLSAPEAVILRHDRAA</sequence>
<evidence type="ECO:0000313" key="2">
    <source>
        <dbReference type="EMBL" id="MFD2173616.1"/>
    </source>
</evidence>
<comment type="caution">
    <text evidence="2">The sequence shown here is derived from an EMBL/GenBank/DDBJ whole genome shotgun (WGS) entry which is preliminary data.</text>
</comment>
<feature type="domain" description="Hedgehog/Intein (Hint)" evidence="1">
    <location>
        <begin position="157"/>
        <end position="303"/>
    </location>
</feature>
<keyword evidence="3" id="KW-1185">Reference proteome</keyword>
<protein>
    <submittedName>
        <fullName evidence="2">Hint domain-containing protein</fullName>
    </submittedName>
</protein>
<dbReference type="Pfam" id="PF13403">
    <property type="entry name" value="Hint_2"/>
    <property type="match status" value="1"/>
</dbReference>
<dbReference type="EMBL" id="JBHUIX010000005">
    <property type="protein sequence ID" value="MFD2173616.1"/>
    <property type="molecule type" value="Genomic_DNA"/>
</dbReference>
<reference evidence="3" key="1">
    <citation type="journal article" date="2019" name="Int. J. Syst. Evol. Microbiol.">
        <title>The Global Catalogue of Microorganisms (GCM) 10K type strain sequencing project: providing services to taxonomists for standard genome sequencing and annotation.</title>
        <authorList>
            <consortium name="The Broad Institute Genomics Platform"/>
            <consortium name="The Broad Institute Genome Sequencing Center for Infectious Disease"/>
            <person name="Wu L."/>
            <person name="Ma J."/>
        </authorList>
    </citation>
    <scope>NUCLEOTIDE SEQUENCE [LARGE SCALE GENOMIC DNA]</scope>
    <source>
        <strain evidence="3">CCUG 55131</strain>
    </source>
</reference>
<name>A0ABW5A724_9RHOB</name>
<dbReference type="Proteomes" id="UP001597413">
    <property type="component" value="Unassembled WGS sequence"/>
</dbReference>